<feature type="transmembrane region" description="Helical" evidence="1">
    <location>
        <begin position="48"/>
        <end position="69"/>
    </location>
</feature>
<proteinExistence type="predicted"/>
<evidence type="ECO:0000256" key="1">
    <source>
        <dbReference type="SAM" id="Phobius"/>
    </source>
</evidence>
<name>A0ABU0W7R3_9GAMM</name>
<dbReference type="Proteomes" id="UP001239019">
    <property type="component" value="Unassembled WGS sequence"/>
</dbReference>
<sequence>MKEVPANKARLDFAAIGMSLLCVLHCTALPVMAAAMPWIAALGIVDDWFHRAILLLVIPVSGWALGLAWRRRGETGLLLTGMAGMALMVLATLEFAAWHTNTLEVVLTLGGAALLSAAHLLNLRNFLRPNTVTDSMVAGHPRAWR</sequence>
<reference evidence="2 3" key="1">
    <citation type="submission" date="2023-08" db="EMBL/GenBank/DDBJ databases">
        <title>Whole-genome sequencing of halo(alkali)philic microorganisms from hypersaline lakes.</title>
        <authorList>
            <person name="Sorokin D.Y."/>
            <person name="Abbas B."/>
            <person name="Merkel A.Y."/>
        </authorList>
    </citation>
    <scope>NUCLEOTIDE SEQUENCE [LARGE SCALE GENOMIC DNA]</scope>
    <source>
        <strain evidence="2 3">AB-CW4</strain>
    </source>
</reference>
<feature type="transmembrane region" description="Helical" evidence="1">
    <location>
        <begin position="105"/>
        <end position="123"/>
    </location>
</feature>
<keyword evidence="1" id="KW-0812">Transmembrane</keyword>
<dbReference type="Pfam" id="PF03203">
    <property type="entry name" value="MerC"/>
    <property type="match status" value="1"/>
</dbReference>
<feature type="transmembrane region" description="Helical" evidence="1">
    <location>
        <begin position="76"/>
        <end position="99"/>
    </location>
</feature>
<keyword evidence="1" id="KW-1133">Transmembrane helix</keyword>
<dbReference type="RefSeq" id="WP_306728453.1">
    <property type="nucleotide sequence ID" value="NZ_JAVDDT010000005.1"/>
</dbReference>
<comment type="caution">
    <text evidence="2">The sequence shown here is derived from an EMBL/GenBank/DDBJ whole genome shotgun (WGS) entry which is preliminary data.</text>
</comment>
<protein>
    <submittedName>
        <fullName evidence="2">MerC domain-containing protein</fullName>
    </submittedName>
</protein>
<dbReference type="InterPro" id="IPR004891">
    <property type="entry name" value="Mercury-R_MerC"/>
</dbReference>
<gene>
    <name evidence="2" type="ORF">RBH19_08710</name>
</gene>
<keyword evidence="1" id="KW-0472">Membrane</keyword>
<keyword evidence="3" id="KW-1185">Reference proteome</keyword>
<dbReference type="EMBL" id="JAVDDT010000005">
    <property type="protein sequence ID" value="MDQ2069953.1"/>
    <property type="molecule type" value="Genomic_DNA"/>
</dbReference>
<feature type="transmembrane region" description="Helical" evidence="1">
    <location>
        <begin position="12"/>
        <end position="36"/>
    </location>
</feature>
<accession>A0ABU0W7R3</accession>
<evidence type="ECO:0000313" key="3">
    <source>
        <dbReference type="Proteomes" id="UP001239019"/>
    </source>
</evidence>
<evidence type="ECO:0000313" key="2">
    <source>
        <dbReference type="EMBL" id="MDQ2069953.1"/>
    </source>
</evidence>
<organism evidence="2 3">
    <name type="scientific">Natronospira bacteriovora</name>
    <dbReference type="NCBI Taxonomy" id="3069753"/>
    <lineage>
        <taxon>Bacteria</taxon>
        <taxon>Pseudomonadati</taxon>
        <taxon>Pseudomonadota</taxon>
        <taxon>Gammaproteobacteria</taxon>
        <taxon>Natronospirales</taxon>
        <taxon>Natronospiraceae</taxon>
        <taxon>Natronospira</taxon>
    </lineage>
</organism>